<evidence type="ECO:0000256" key="9">
    <source>
        <dbReference type="ARBA" id="ARBA00023326"/>
    </source>
</evidence>
<dbReference type="GO" id="GO:0009044">
    <property type="term" value="F:xylan 1,4-beta-xylosidase activity"/>
    <property type="evidence" value="ECO:0007669"/>
    <property type="project" value="UniProtKB-EC"/>
</dbReference>
<dbReference type="Pfam" id="PF01915">
    <property type="entry name" value="Glyco_hydro_3_C"/>
    <property type="match status" value="1"/>
</dbReference>
<comment type="catalytic activity">
    <reaction evidence="10">
        <text>Hydrolysis of (1-&gt;4)-beta-D-xylans, to remove successive D-xylose residues from the non-reducing termini.</text>
        <dbReference type="EC" id="3.2.1.37"/>
    </reaction>
</comment>
<dbReference type="GO" id="GO:0031222">
    <property type="term" value="P:arabinan catabolic process"/>
    <property type="evidence" value="ECO:0007669"/>
    <property type="project" value="TreeGrafter"/>
</dbReference>
<dbReference type="InterPro" id="IPR001764">
    <property type="entry name" value="Glyco_hydro_3_N"/>
</dbReference>
<keyword evidence="8" id="KW-0326">Glycosidase</keyword>
<dbReference type="OrthoDB" id="47059at2759"/>
<sequence length="800" mass="87041">MMTPHFSIAVLCLAGQALSQLTGRGFPDCHNGPLKNNTVCDTSADPLARATALINAFTLEEKLNNTGHASPGVPRLGLPAYTWWQEGLHGVATSPGVNFSDYGSFSSATSFPEPILLGAAFDDDLIRNIADVISTEARAFNNFDRAGLDFWTPNINPYKDPRWGRGQETPGEDPFHLSSYVHALIDGLQGGYSPKYKKIVATCKHFVAYDMDSWNGNFRYQWDAHINSQDLVEDYMPPFQSCARDSNVGAFMCSYNSLNGVPTCADPWLLNDVLREHWGWTNEQQWVTSDCDAVQNIFLPHGFTETREETVAAALIAGTDINCGTYYQQLLPRAYEQGLFNISVLDQSLVRQYSSLVRLGYFDGDAVPYRSLDWSDVNTPASQQLAYQAAVEGITLLKNDGTLPISIGSKTTIALIGGWANATTQMQGNYAGVAPYLHGPFYAANATGATVNMVGVPSGQGDPTTDSWLQAWPAAEAADIIIYADGIDDDVEAEGMDRNNIDWSGAQLDMIGQLASYGKPFIVMQFGDQLDNTPVVSNENVSALLWGGYPGQDGGVAMFDILQGKAAPAGRLPVTQYPSDYIAQVPATDMSLRPNKTSGSPGRTYQWYTGNATFEFGFGLHYTNFSVSFAENTDIGSTHAISDLIMASNETYLDKTAFKTFEVDVENTGSVTSDYVVLGFLTGQHGPQPYPIKRLAAYQRLHNITTASTQTAALNLTLGNLARVDDHGNTVLYPGDYSLMIDTQPLSAVNFTLTGNATVLDSWPQPPAERFQTSDYFVGGYGSTYAGEAVLDAFENIVEN</sequence>
<evidence type="ECO:0000256" key="5">
    <source>
        <dbReference type="ARBA" id="ARBA00022801"/>
    </source>
</evidence>
<evidence type="ECO:0000259" key="13">
    <source>
        <dbReference type="SMART" id="SM01217"/>
    </source>
</evidence>
<reference evidence="14 15" key="2">
    <citation type="journal article" date="2021" name="Curr. Genet.">
        <title>Genetic response to nitrogen starvation in the aggressive Eucalyptus foliar pathogen Teratosphaeria destructans.</title>
        <authorList>
            <person name="Havenga M."/>
            <person name="Wingfield B.D."/>
            <person name="Wingfield M.J."/>
            <person name="Dreyer L.L."/>
            <person name="Roets F."/>
            <person name="Aylward J."/>
        </authorList>
    </citation>
    <scope>NUCLEOTIDE SEQUENCE [LARGE SCALE GENOMIC DNA]</scope>
    <source>
        <strain evidence="14">CMW44962</strain>
    </source>
</reference>
<gene>
    <name evidence="14" type="ORF">Tdes44962_MAKER00709</name>
</gene>
<feature type="chain" id="PRO_5040904214" description="xylan 1,4-beta-xylosidase" evidence="12">
    <location>
        <begin position="20"/>
        <end position="800"/>
    </location>
</feature>
<dbReference type="Pfam" id="PF00933">
    <property type="entry name" value="Glyco_hydro_3"/>
    <property type="match status" value="1"/>
</dbReference>
<dbReference type="AlphaFoldDB" id="A0A9W7W038"/>
<dbReference type="EMBL" id="RIBY02002200">
    <property type="protein sequence ID" value="KAH9822881.1"/>
    <property type="molecule type" value="Genomic_DNA"/>
</dbReference>
<feature type="signal peptide" evidence="12">
    <location>
        <begin position="1"/>
        <end position="19"/>
    </location>
</feature>
<evidence type="ECO:0000313" key="14">
    <source>
        <dbReference type="EMBL" id="KAH9822881.1"/>
    </source>
</evidence>
<keyword evidence="5" id="KW-0378">Hydrolase</keyword>
<evidence type="ECO:0000256" key="2">
    <source>
        <dbReference type="ARBA" id="ARBA00005336"/>
    </source>
</evidence>
<dbReference type="InterPro" id="IPR026891">
    <property type="entry name" value="Fn3-like"/>
</dbReference>
<evidence type="ECO:0000256" key="6">
    <source>
        <dbReference type="ARBA" id="ARBA00023180"/>
    </source>
</evidence>
<dbReference type="GO" id="GO:0046556">
    <property type="term" value="F:alpha-L-arabinofuranosidase activity"/>
    <property type="evidence" value="ECO:0007669"/>
    <property type="project" value="TreeGrafter"/>
</dbReference>
<dbReference type="Proteomes" id="UP001138500">
    <property type="component" value="Unassembled WGS sequence"/>
</dbReference>
<comment type="pathway">
    <text evidence="1">Glycan degradation; xylan degradation.</text>
</comment>
<dbReference type="Gene3D" id="3.20.20.300">
    <property type="entry name" value="Glycoside hydrolase, family 3, N-terminal domain"/>
    <property type="match status" value="1"/>
</dbReference>
<dbReference type="PANTHER" id="PTHR42721">
    <property type="entry name" value="SUGAR HYDROLASE-RELATED"/>
    <property type="match status" value="1"/>
</dbReference>
<keyword evidence="6" id="KW-0325">Glycoprotein</keyword>
<dbReference type="InterPro" id="IPR013783">
    <property type="entry name" value="Ig-like_fold"/>
</dbReference>
<evidence type="ECO:0000256" key="8">
    <source>
        <dbReference type="ARBA" id="ARBA00023295"/>
    </source>
</evidence>
<dbReference type="EC" id="3.2.1.37" evidence="11"/>
<dbReference type="InterPro" id="IPR002772">
    <property type="entry name" value="Glyco_hydro_3_C"/>
</dbReference>
<organism evidence="14 15">
    <name type="scientific">Teratosphaeria destructans</name>
    <dbReference type="NCBI Taxonomy" id="418781"/>
    <lineage>
        <taxon>Eukaryota</taxon>
        <taxon>Fungi</taxon>
        <taxon>Dikarya</taxon>
        <taxon>Ascomycota</taxon>
        <taxon>Pezizomycotina</taxon>
        <taxon>Dothideomycetes</taxon>
        <taxon>Dothideomycetidae</taxon>
        <taxon>Mycosphaerellales</taxon>
        <taxon>Teratosphaeriaceae</taxon>
        <taxon>Teratosphaeria</taxon>
    </lineage>
</organism>
<evidence type="ECO:0000256" key="12">
    <source>
        <dbReference type="SAM" id="SignalP"/>
    </source>
</evidence>
<evidence type="ECO:0000256" key="11">
    <source>
        <dbReference type="ARBA" id="ARBA00026107"/>
    </source>
</evidence>
<comment type="caution">
    <text evidence="14">The sequence shown here is derived from an EMBL/GenBank/DDBJ whole genome shotgun (WGS) entry which is preliminary data.</text>
</comment>
<dbReference type="Gene3D" id="2.60.40.10">
    <property type="entry name" value="Immunoglobulins"/>
    <property type="match status" value="1"/>
</dbReference>
<dbReference type="InterPro" id="IPR017853">
    <property type="entry name" value="GH"/>
</dbReference>
<evidence type="ECO:0000256" key="7">
    <source>
        <dbReference type="ARBA" id="ARBA00023277"/>
    </source>
</evidence>
<dbReference type="InterPro" id="IPR036881">
    <property type="entry name" value="Glyco_hydro_3_C_sf"/>
</dbReference>
<protein>
    <recommendedName>
        <fullName evidence="11">xylan 1,4-beta-xylosidase</fullName>
        <ecNumber evidence="11">3.2.1.37</ecNumber>
    </recommendedName>
</protein>
<dbReference type="SUPFAM" id="SSF52279">
    <property type="entry name" value="Beta-D-glucan exohydrolase, C-terminal domain"/>
    <property type="match status" value="1"/>
</dbReference>
<dbReference type="Gene3D" id="3.40.50.1700">
    <property type="entry name" value="Glycoside hydrolase family 3 C-terminal domain"/>
    <property type="match status" value="1"/>
</dbReference>
<dbReference type="PANTHER" id="PTHR42721:SF3">
    <property type="entry name" value="BETA-D-XYLOSIDASE 5-RELATED"/>
    <property type="match status" value="1"/>
</dbReference>
<accession>A0A9W7W038</accession>
<feature type="domain" description="Fibronectin type III-like" evidence="13">
    <location>
        <begin position="675"/>
        <end position="745"/>
    </location>
</feature>
<keyword evidence="9" id="KW-0624">Polysaccharide degradation</keyword>
<dbReference type="InterPro" id="IPR036962">
    <property type="entry name" value="Glyco_hydro_3_N_sf"/>
</dbReference>
<keyword evidence="4 12" id="KW-0732">Signal</keyword>
<comment type="similarity">
    <text evidence="2">Belongs to the glycosyl hydrolase 3 family.</text>
</comment>
<evidence type="ECO:0000256" key="3">
    <source>
        <dbReference type="ARBA" id="ARBA00022651"/>
    </source>
</evidence>
<dbReference type="InterPro" id="IPR044993">
    <property type="entry name" value="BXL"/>
</dbReference>
<proteinExistence type="inferred from homology"/>
<keyword evidence="7" id="KW-0119">Carbohydrate metabolism</keyword>
<evidence type="ECO:0000313" key="15">
    <source>
        <dbReference type="Proteomes" id="UP001138500"/>
    </source>
</evidence>
<reference evidence="14 15" key="1">
    <citation type="journal article" date="2018" name="IMA Fungus">
        <title>IMA Genome-F 10: Nine draft genome sequences of Claviceps purpurea s.lat., including C. arundinis, C. humidiphila, and C. cf. spartinae, pseudomolecules for the pitch canker pathogen Fusarium circinatum, draft genome of Davidsoniella eucalypti, Grosmannia galeiformis, Quambalaria eucalypti, and Teratosphaeria destructans.</title>
        <authorList>
            <person name="Wingfield B.D."/>
            <person name="Liu M."/>
            <person name="Nguyen H.D."/>
            <person name="Lane F.A."/>
            <person name="Morgan S.W."/>
            <person name="De Vos L."/>
            <person name="Wilken P.M."/>
            <person name="Duong T.A."/>
            <person name="Aylward J."/>
            <person name="Coetzee M.P."/>
            <person name="Dadej K."/>
            <person name="De Beer Z.W."/>
            <person name="Findlay W."/>
            <person name="Havenga M."/>
            <person name="Kolarik M."/>
            <person name="Menzies J.G."/>
            <person name="Naidoo K."/>
            <person name="Pochopski O."/>
            <person name="Shoukouhi P."/>
            <person name="Santana Q.C."/>
            <person name="Seifert K.A."/>
            <person name="Soal N."/>
            <person name="Steenkamp E.T."/>
            <person name="Tatham C.T."/>
            <person name="van der Nest M.A."/>
            <person name="Wingfield M.J."/>
        </authorList>
    </citation>
    <scope>NUCLEOTIDE SEQUENCE [LARGE SCALE GENOMIC DNA]</scope>
    <source>
        <strain evidence="14">CMW44962</strain>
    </source>
</reference>
<dbReference type="GO" id="GO:0045493">
    <property type="term" value="P:xylan catabolic process"/>
    <property type="evidence" value="ECO:0007669"/>
    <property type="project" value="UniProtKB-KW"/>
</dbReference>
<dbReference type="SMART" id="SM01217">
    <property type="entry name" value="Fn3_like"/>
    <property type="match status" value="1"/>
</dbReference>
<evidence type="ECO:0000256" key="10">
    <source>
        <dbReference type="ARBA" id="ARBA00024574"/>
    </source>
</evidence>
<evidence type="ECO:0000256" key="1">
    <source>
        <dbReference type="ARBA" id="ARBA00004851"/>
    </source>
</evidence>
<evidence type="ECO:0000256" key="4">
    <source>
        <dbReference type="ARBA" id="ARBA00022729"/>
    </source>
</evidence>
<keyword evidence="15" id="KW-1185">Reference proteome</keyword>
<name>A0A9W7W038_9PEZI</name>
<keyword evidence="3" id="KW-0858">Xylan degradation</keyword>
<dbReference type="SUPFAM" id="SSF51445">
    <property type="entry name" value="(Trans)glycosidases"/>
    <property type="match status" value="1"/>
</dbReference>